<comment type="caution">
    <text evidence="1">The sequence shown here is derived from an EMBL/GenBank/DDBJ whole genome shotgun (WGS) entry which is preliminary data.</text>
</comment>
<dbReference type="EMBL" id="CM042064">
    <property type="protein sequence ID" value="KAI3665736.1"/>
    <property type="molecule type" value="Genomic_DNA"/>
</dbReference>
<protein>
    <submittedName>
        <fullName evidence="1">Uncharacterized protein</fullName>
    </submittedName>
</protein>
<accession>A0ACB8XFP6</accession>
<organism evidence="1 2">
    <name type="scientific">Arctium lappa</name>
    <name type="common">Greater burdock</name>
    <name type="synonym">Lappa major</name>
    <dbReference type="NCBI Taxonomy" id="4217"/>
    <lineage>
        <taxon>Eukaryota</taxon>
        <taxon>Viridiplantae</taxon>
        <taxon>Streptophyta</taxon>
        <taxon>Embryophyta</taxon>
        <taxon>Tracheophyta</taxon>
        <taxon>Spermatophyta</taxon>
        <taxon>Magnoliopsida</taxon>
        <taxon>eudicotyledons</taxon>
        <taxon>Gunneridae</taxon>
        <taxon>Pentapetalae</taxon>
        <taxon>asterids</taxon>
        <taxon>campanulids</taxon>
        <taxon>Asterales</taxon>
        <taxon>Asteraceae</taxon>
        <taxon>Carduoideae</taxon>
        <taxon>Cardueae</taxon>
        <taxon>Arctiinae</taxon>
        <taxon>Arctium</taxon>
    </lineage>
</organism>
<reference evidence="2" key="1">
    <citation type="journal article" date="2022" name="Mol. Ecol. Resour.">
        <title>The genomes of chicory, endive, great burdock and yacon provide insights into Asteraceae palaeo-polyploidization history and plant inulin production.</title>
        <authorList>
            <person name="Fan W."/>
            <person name="Wang S."/>
            <person name="Wang H."/>
            <person name="Wang A."/>
            <person name="Jiang F."/>
            <person name="Liu H."/>
            <person name="Zhao H."/>
            <person name="Xu D."/>
            <person name="Zhang Y."/>
        </authorList>
    </citation>
    <scope>NUCLEOTIDE SEQUENCE [LARGE SCALE GENOMIC DNA]</scope>
    <source>
        <strain evidence="2">cv. Niubang</strain>
    </source>
</reference>
<evidence type="ECO:0000313" key="2">
    <source>
        <dbReference type="Proteomes" id="UP001055879"/>
    </source>
</evidence>
<proteinExistence type="predicted"/>
<keyword evidence="2" id="KW-1185">Reference proteome</keyword>
<name>A0ACB8XFP6_ARCLA</name>
<gene>
    <name evidence="1" type="ORF">L6452_44366</name>
</gene>
<reference evidence="1 2" key="2">
    <citation type="journal article" date="2022" name="Mol. Ecol. Resour.">
        <title>The genomes of chicory, endive, great burdock and yacon provide insights into Asteraceae paleo-polyploidization history and plant inulin production.</title>
        <authorList>
            <person name="Fan W."/>
            <person name="Wang S."/>
            <person name="Wang H."/>
            <person name="Wang A."/>
            <person name="Jiang F."/>
            <person name="Liu H."/>
            <person name="Zhao H."/>
            <person name="Xu D."/>
            <person name="Zhang Y."/>
        </authorList>
    </citation>
    <scope>NUCLEOTIDE SEQUENCE [LARGE SCALE GENOMIC DNA]</scope>
    <source>
        <strain evidence="2">cv. Niubang</strain>
    </source>
</reference>
<sequence length="75" mass="8647">MRPLCLVALGSNSDAATCDDSRLVYYVITYMEAGKRKNSETIWRRGSWEIRVEIIKVKSGSRRSDYVLREDASWS</sequence>
<evidence type="ECO:0000313" key="1">
    <source>
        <dbReference type="EMBL" id="KAI3665736.1"/>
    </source>
</evidence>
<dbReference type="Proteomes" id="UP001055879">
    <property type="component" value="Linkage Group LG18"/>
</dbReference>